<dbReference type="SMART" id="SM01120">
    <property type="entry name" value="Dak2"/>
    <property type="match status" value="1"/>
</dbReference>
<evidence type="ECO:0000256" key="4">
    <source>
        <dbReference type="ARBA" id="ARBA00022679"/>
    </source>
</evidence>
<protein>
    <recommendedName>
        <fullName evidence="3">phosphoenolpyruvate--glycerone phosphotransferase</fullName>
        <ecNumber evidence="3">2.7.1.121</ecNumber>
    </recommendedName>
</protein>
<dbReference type="SUPFAM" id="SSF101473">
    <property type="entry name" value="DhaL-like"/>
    <property type="match status" value="1"/>
</dbReference>
<dbReference type="Pfam" id="PF02734">
    <property type="entry name" value="Dak2"/>
    <property type="match status" value="1"/>
</dbReference>
<evidence type="ECO:0000313" key="11">
    <source>
        <dbReference type="Proteomes" id="UP000182945"/>
    </source>
</evidence>
<dbReference type="NCBIfam" id="TIGR02365">
    <property type="entry name" value="dha_L_ycgS"/>
    <property type="match status" value="1"/>
</dbReference>
<evidence type="ECO:0000256" key="1">
    <source>
        <dbReference type="ARBA" id="ARBA00001113"/>
    </source>
</evidence>
<dbReference type="Gene3D" id="1.25.40.340">
    <property type="match status" value="1"/>
</dbReference>
<comment type="subunit">
    <text evidence="7">Homodimer. The dihydroxyacetone kinase complex is composed of a homodimer of DhaM, a homodimer of DhaK and the subunit DhaL.</text>
</comment>
<evidence type="ECO:0000259" key="9">
    <source>
        <dbReference type="PROSITE" id="PS51480"/>
    </source>
</evidence>
<reference evidence="10 11" key="1">
    <citation type="submission" date="2016-11" db="EMBL/GenBank/DDBJ databases">
        <title>Complete genome sequencing of Virgibacillus halodenitrificans PDB-F2.</title>
        <authorList>
            <person name="Sun Z."/>
            <person name="Zhou Y."/>
            <person name="Li H."/>
        </authorList>
    </citation>
    <scope>NUCLEOTIDE SEQUENCE [LARGE SCALE GENOMIC DNA]</scope>
    <source>
        <strain evidence="10 11">PDB-F2</strain>
    </source>
</reference>
<evidence type="ECO:0000256" key="6">
    <source>
        <dbReference type="ARBA" id="ARBA00022798"/>
    </source>
</evidence>
<dbReference type="GeneID" id="71513933"/>
<dbReference type="EC" id="2.7.1.121" evidence="3"/>
<dbReference type="GO" id="GO:0004371">
    <property type="term" value="F:glycerone kinase activity"/>
    <property type="evidence" value="ECO:0007669"/>
    <property type="project" value="InterPro"/>
</dbReference>
<keyword evidence="5 10" id="KW-0418">Kinase</keyword>
<comment type="function">
    <text evidence="8">ADP-binding subunit of the dihydroxyacetone kinase, which is responsible for the phosphoenolpyruvate (PEP)-dependent phosphorylation of dihydroxyacetone. DhaL-ADP is converted to DhaL-ATP via a phosphoryl group transfer from DhaM and transmits it to dihydroxyacetone binds to DhaK.</text>
</comment>
<dbReference type="AlphaFoldDB" id="A0AAC9IXF5"/>
<dbReference type="Proteomes" id="UP000182945">
    <property type="component" value="Chromosome"/>
</dbReference>
<evidence type="ECO:0000256" key="5">
    <source>
        <dbReference type="ARBA" id="ARBA00022777"/>
    </source>
</evidence>
<feature type="domain" description="DhaL" evidence="9">
    <location>
        <begin position="7"/>
        <end position="200"/>
    </location>
</feature>
<comment type="catalytic activity">
    <reaction evidence="1">
        <text>dihydroxyacetone + phosphoenolpyruvate = dihydroxyacetone phosphate + pyruvate</text>
        <dbReference type="Rhea" id="RHEA:18381"/>
        <dbReference type="ChEBI" id="CHEBI:15361"/>
        <dbReference type="ChEBI" id="CHEBI:16016"/>
        <dbReference type="ChEBI" id="CHEBI:57642"/>
        <dbReference type="ChEBI" id="CHEBI:58702"/>
        <dbReference type="EC" id="2.7.1.121"/>
    </reaction>
</comment>
<dbReference type="GO" id="GO:0005829">
    <property type="term" value="C:cytosol"/>
    <property type="evidence" value="ECO:0007669"/>
    <property type="project" value="TreeGrafter"/>
</dbReference>
<name>A0AAC9IXF5_VIRHA</name>
<organism evidence="10 11">
    <name type="scientific">Virgibacillus halodenitrificans</name>
    <name type="common">Bacillus halodenitrificans</name>
    <dbReference type="NCBI Taxonomy" id="1482"/>
    <lineage>
        <taxon>Bacteria</taxon>
        <taxon>Bacillati</taxon>
        <taxon>Bacillota</taxon>
        <taxon>Bacilli</taxon>
        <taxon>Bacillales</taxon>
        <taxon>Bacillaceae</taxon>
        <taxon>Virgibacillus</taxon>
    </lineage>
</organism>
<dbReference type="GO" id="GO:0019563">
    <property type="term" value="P:glycerol catabolic process"/>
    <property type="evidence" value="ECO:0007669"/>
    <property type="project" value="TreeGrafter"/>
</dbReference>
<evidence type="ECO:0000256" key="3">
    <source>
        <dbReference type="ARBA" id="ARBA00012095"/>
    </source>
</evidence>
<gene>
    <name evidence="10" type="ORF">BME96_05990</name>
</gene>
<sequence>MNHLQVNHVYQWMKITNNKIQKNKEVLTSLDQAIGDGDHGINMARGFQEVMNKLDAENYEHVADMLKDIAMTLMSKVGGAAGPLYGTAFLKMSTRLKEQDATYKNFSQAITEAVNGVKQRGKAEIGEKTMVDVWSAVADQMSKESQFTAELIVNTAKKAMESTKEMMATKGRAAYLKERSVGHMDPGSVSSFYLFEALAEVIAEEG</sequence>
<accession>A0AAC9IXF5</accession>
<keyword evidence="6" id="KW-0319">Glycerol metabolism</keyword>
<dbReference type="EMBL" id="CP017962">
    <property type="protein sequence ID" value="APC47746.1"/>
    <property type="molecule type" value="Genomic_DNA"/>
</dbReference>
<evidence type="ECO:0000313" key="10">
    <source>
        <dbReference type="EMBL" id="APC47746.1"/>
    </source>
</evidence>
<dbReference type="InterPro" id="IPR004007">
    <property type="entry name" value="DhaL_dom"/>
</dbReference>
<dbReference type="GO" id="GO:0047324">
    <property type="term" value="F:phosphoenolpyruvate-glycerone phosphotransferase activity"/>
    <property type="evidence" value="ECO:0007669"/>
    <property type="project" value="UniProtKB-EC"/>
</dbReference>
<dbReference type="PROSITE" id="PS51480">
    <property type="entry name" value="DHAL"/>
    <property type="match status" value="1"/>
</dbReference>
<evidence type="ECO:0000256" key="8">
    <source>
        <dbReference type="ARBA" id="ARBA00055771"/>
    </source>
</evidence>
<dbReference type="InterPro" id="IPR036117">
    <property type="entry name" value="DhaL_dom_sf"/>
</dbReference>
<dbReference type="PANTHER" id="PTHR28629:SF4">
    <property type="entry name" value="TRIOKINASE_FMN CYCLASE"/>
    <property type="match status" value="1"/>
</dbReference>
<keyword evidence="4" id="KW-0808">Transferase</keyword>
<proteinExistence type="predicted"/>
<dbReference type="InterPro" id="IPR050861">
    <property type="entry name" value="Dihydroxyacetone_Kinase"/>
</dbReference>
<comment type="pathway">
    <text evidence="2">Polyol metabolism; glycerol degradation.</text>
</comment>
<dbReference type="InterPro" id="IPR012737">
    <property type="entry name" value="DhaK_L_YcgS"/>
</dbReference>
<dbReference type="PANTHER" id="PTHR28629">
    <property type="entry name" value="TRIOKINASE/FMN CYCLASE"/>
    <property type="match status" value="1"/>
</dbReference>
<dbReference type="KEGG" id="vhl:BME96_05990"/>
<evidence type="ECO:0000256" key="7">
    <source>
        <dbReference type="ARBA" id="ARBA00046577"/>
    </source>
</evidence>
<dbReference type="RefSeq" id="WP_071648608.1">
    <property type="nucleotide sequence ID" value="NZ_CP017962.1"/>
</dbReference>
<dbReference type="FunFam" id="1.25.40.340:FF:000002">
    <property type="entry name" value="Dihydroxyacetone kinase, L subunit"/>
    <property type="match status" value="1"/>
</dbReference>
<evidence type="ECO:0000256" key="2">
    <source>
        <dbReference type="ARBA" id="ARBA00004745"/>
    </source>
</evidence>